<sequence length="146" mass="16526">MDMFPCSHALASTRERNLDFTSLCTDYYKRQTLIDVYSIPIVFVGHPHSWVVPTDIAEVVVLNPLSRRQARCPRGGIHVSSLDRTTIQSCRRCGQSGNNSRKCSNPHLINDGPSRVVPQEYRRKCSICHSVVHNKQTCLEKDSTEV</sequence>
<proteinExistence type="predicted"/>
<dbReference type="AlphaFoldDB" id="A0AAD9WVB2"/>
<accession>A0AAD9WVB2</accession>
<protein>
    <recommendedName>
        <fullName evidence="3">CCHC-type domain-containing protein</fullName>
    </recommendedName>
</protein>
<evidence type="ECO:0000313" key="1">
    <source>
        <dbReference type="EMBL" id="KAK2644476.1"/>
    </source>
</evidence>
<organism evidence="1 2">
    <name type="scientific">Dipteronia dyeriana</name>
    <dbReference type="NCBI Taxonomy" id="168575"/>
    <lineage>
        <taxon>Eukaryota</taxon>
        <taxon>Viridiplantae</taxon>
        <taxon>Streptophyta</taxon>
        <taxon>Embryophyta</taxon>
        <taxon>Tracheophyta</taxon>
        <taxon>Spermatophyta</taxon>
        <taxon>Magnoliopsida</taxon>
        <taxon>eudicotyledons</taxon>
        <taxon>Gunneridae</taxon>
        <taxon>Pentapetalae</taxon>
        <taxon>rosids</taxon>
        <taxon>malvids</taxon>
        <taxon>Sapindales</taxon>
        <taxon>Sapindaceae</taxon>
        <taxon>Hippocastanoideae</taxon>
        <taxon>Acereae</taxon>
        <taxon>Dipteronia</taxon>
    </lineage>
</organism>
<reference evidence="1" key="1">
    <citation type="journal article" date="2023" name="Plant J.">
        <title>Genome sequences and population genomics provide insights into the demographic history, inbreeding, and mutation load of two 'living fossil' tree species of Dipteronia.</title>
        <authorList>
            <person name="Feng Y."/>
            <person name="Comes H.P."/>
            <person name="Chen J."/>
            <person name="Zhu S."/>
            <person name="Lu R."/>
            <person name="Zhang X."/>
            <person name="Li P."/>
            <person name="Qiu J."/>
            <person name="Olsen K.M."/>
            <person name="Qiu Y."/>
        </authorList>
    </citation>
    <scope>NUCLEOTIDE SEQUENCE</scope>
    <source>
        <strain evidence="1">KIB01</strain>
    </source>
</reference>
<dbReference type="EMBL" id="JANJYI010000006">
    <property type="protein sequence ID" value="KAK2644476.1"/>
    <property type="molecule type" value="Genomic_DNA"/>
</dbReference>
<comment type="caution">
    <text evidence="1">The sequence shown here is derived from an EMBL/GenBank/DDBJ whole genome shotgun (WGS) entry which is preliminary data.</text>
</comment>
<keyword evidence="2" id="KW-1185">Reference proteome</keyword>
<gene>
    <name evidence="1" type="ORF">Ddye_019671</name>
</gene>
<name>A0AAD9WVB2_9ROSI</name>
<dbReference type="Gene3D" id="4.10.60.10">
    <property type="entry name" value="Zinc finger, CCHC-type"/>
    <property type="match status" value="1"/>
</dbReference>
<evidence type="ECO:0000313" key="2">
    <source>
        <dbReference type="Proteomes" id="UP001280121"/>
    </source>
</evidence>
<dbReference type="Proteomes" id="UP001280121">
    <property type="component" value="Unassembled WGS sequence"/>
</dbReference>
<evidence type="ECO:0008006" key="3">
    <source>
        <dbReference type="Google" id="ProtNLM"/>
    </source>
</evidence>